<feature type="region of interest" description="Disordered" evidence="1">
    <location>
        <begin position="1"/>
        <end position="54"/>
    </location>
</feature>
<dbReference type="Proteomes" id="UP000283509">
    <property type="component" value="Unassembled WGS sequence"/>
</dbReference>
<proteinExistence type="predicted"/>
<organism evidence="3 4">
    <name type="scientific">Penaeus vannamei</name>
    <name type="common">Whiteleg shrimp</name>
    <name type="synonym">Litopenaeus vannamei</name>
    <dbReference type="NCBI Taxonomy" id="6689"/>
    <lineage>
        <taxon>Eukaryota</taxon>
        <taxon>Metazoa</taxon>
        <taxon>Ecdysozoa</taxon>
        <taxon>Arthropoda</taxon>
        <taxon>Crustacea</taxon>
        <taxon>Multicrustacea</taxon>
        <taxon>Malacostraca</taxon>
        <taxon>Eumalacostraca</taxon>
        <taxon>Eucarida</taxon>
        <taxon>Decapoda</taxon>
        <taxon>Dendrobranchiata</taxon>
        <taxon>Penaeoidea</taxon>
        <taxon>Penaeidae</taxon>
        <taxon>Penaeus</taxon>
    </lineage>
</organism>
<evidence type="ECO:0000256" key="2">
    <source>
        <dbReference type="SAM" id="Phobius"/>
    </source>
</evidence>
<keyword evidence="4" id="KW-1185">Reference proteome</keyword>
<accession>A0A3R7SGW0</accession>
<feature type="transmembrane region" description="Helical" evidence="2">
    <location>
        <begin position="131"/>
        <end position="151"/>
    </location>
</feature>
<sequence length="441" mass="48777">MRLQINGHKGGSQRSRPRHLSHLPRRFKLLPTSPVSPPLHPPRDPSPRDTHPLHPIQSPPHFLEYLKNLPSLLLSLILPSRRLPRSRRLPSSYFSRTSFSPSLSSTECKFVFPYSPPPPLLTPFSTFHPDVITLSLLLASYLLLPIPFFGISLSHFPYLLFLSYSFSSLPGNRLPCPFIFFLLPPPLPSFPESFHFLPPSPFPLHYSFSFSSTSCLPSVSLSRVPLPPLRPFPSDLPLPSFSSYSPSLPSSLLPPLRHLLPLPLTSTIIFLFLLLVSSLSSSPPFSSPPCPRLPFSQNINILPPSSLSSSPRFLPRPHSFTLALSLLRSSFTLPMQPLSSSFLLLILFSPLSSTSSFLHVNPLPPSLLSFTSPCQPLSFLPSSLSSSPPFFHVHSFTLTLSLLRSFAPLPPPSPPHPLPSLSNEPPQGPSLLAPCHNTNEF</sequence>
<reference evidence="3 4" key="1">
    <citation type="submission" date="2018-04" db="EMBL/GenBank/DDBJ databases">
        <authorList>
            <person name="Zhang X."/>
            <person name="Yuan J."/>
            <person name="Li F."/>
            <person name="Xiang J."/>
        </authorList>
    </citation>
    <scope>NUCLEOTIDE SEQUENCE [LARGE SCALE GENOMIC DNA]</scope>
    <source>
        <tissue evidence="3">Muscle</tissue>
    </source>
</reference>
<dbReference type="AlphaFoldDB" id="A0A3R7SGW0"/>
<comment type="caution">
    <text evidence="3">The sequence shown here is derived from an EMBL/GenBank/DDBJ whole genome shotgun (WGS) entry which is preliminary data.</text>
</comment>
<name>A0A3R7SGW0_PENVA</name>
<protein>
    <submittedName>
        <fullName evidence="3">Uncharacterized protein</fullName>
    </submittedName>
</protein>
<feature type="compositionally biased region" description="Basic residues" evidence="1">
    <location>
        <begin position="15"/>
        <end position="28"/>
    </location>
</feature>
<evidence type="ECO:0000313" key="3">
    <source>
        <dbReference type="EMBL" id="ROT60727.1"/>
    </source>
</evidence>
<keyword evidence="2" id="KW-0472">Membrane</keyword>
<keyword evidence="2" id="KW-1133">Transmembrane helix</keyword>
<feature type="region of interest" description="Disordered" evidence="1">
    <location>
        <begin position="414"/>
        <end position="441"/>
    </location>
</feature>
<gene>
    <name evidence="3" type="ORF">C7M84_021720</name>
</gene>
<reference evidence="3 4" key="2">
    <citation type="submission" date="2019-01" db="EMBL/GenBank/DDBJ databases">
        <title>The decoding of complex shrimp genome reveals the adaptation for benthos swimmer, frequently molting mechanism and breeding impact on genome.</title>
        <authorList>
            <person name="Sun Y."/>
            <person name="Gao Y."/>
            <person name="Yu Y."/>
        </authorList>
    </citation>
    <scope>NUCLEOTIDE SEQUENCE [LARGE SCALE GENOMIC DNA]</scope>
    <source>
        <tissue evidence="3">Muscle</tissue>
    </source>
</reference>
<keyword evidence="2" id="KW-0812">Transmembrane</keyword>
<dbReference type="EMBL" id="QCYY01004597">
    <property type="protein sequence ID" value="ROT60727.1"/>
    <property type="molecule type" value="Genomic_DNA"/>
</dbReference>
<evidence type="ECO:0000313" key="4">
    <source>
        <dbReference type="Proteomes" id="UP000283509"/>
    </source>
</evidence>
<feature type="compositionally biased region" description="Basic and acidic residues" evidence="1">
    <location>
        <begin position="41"/>
        <end position="52"/>
    </location>
</feature>
<evidence type="ECO:0000256" key="1">
    <source>
        <dbReference type="SAM" id="MobiDB-lite"/>
    </source>
</evidence>